<evidence type="ECO:0000256" key="2">
    <source>
        <dbReference type="SAM" id="SignalP"/>
    </source>
</evidence>
<evidence type="ECO:0000313" key="4">
    <source>
        <dbReference type="Proteomes" id="UP000007797"/>
    </source>
</evidence>
<keyword evidence="1" id="KW-0812">Transmembrane</keyword>
<dbReference type="AlphaFoldDB" id="F4Q7E7"/>
<organism evidence="3 4">
    <name type="scientific">Cavenderia fasciculata</name>
    <name type="common">Slime mold</name>
    <name type="synonym">Dictyostelium fasciculatum</name>
    <dbReference type="NCBI Taxonomy" id="261658"/>
    <lineage>
        <taxon>Eukaryota</taxon>
        <taxon>Amoebozoa</taxon>
        <taxon>Evosea</taxon>
        <taxon>Eumycetozoa</taxon>
        <taxon>Dictyostelia</taxon>
        <taxon>Acytosteliales</taxon>
        <taxon>Cavenderiaceae</taxon>
        <taxon>Cavenderia</taxon>
    </lineage>
</organism>
<sequence length="590" mass="65087">MYRPSILLLIVVLFFLGVNGSILEDKNNCTYTSKVSGNYEDAQSWSCVPTFETNMVINTTVVVSTNTTNSNIYSVNRYVQNGGSLVLKYIAQSIYDQTFIVGENSSIVISNNKTTMTIDKGKVLSITQGATFLISKSSILIETPLVNISNSGKYIFDKSKGIIPPFHMSYGSLFNTTPSSEIQIRPVDFESNDTLTLDSGSRFISILSNISSKVETKISDSQVTMIGSFFNQKNSNYTTKLSKILFSNSSITFRNSSFSFIDSSITFNNSDIHWDQLTPPEEGNGNSSTKSNYTDYTRINLFNSTIINIGDGSNGAFHLGRVLLTIGQVKNSSICQLINNASMTLSNVSNINNNDFYIYNNGYLDISGGVLNASLVPSNSMASRLVLKRATLSSKQPIILNKGSIEGIGEIDGFLNISKSASLGRYPEPSIINFTKPVAFEFNSTIHVILNSNQMYQTNYTFNSTIEMMNATMNLTIDVWFLLTKSNESFAGEYLVVGFNSTMEGQRVNNVKLLVDLVGFPEPYKATLKKACRFSTEIGPNGLSITWNSCSIAREKEKLVGSSILFLFMSLILVVVIAFIGYHLNTHHLI</sequence>
<proteinExistence type="predicted"/>
<evidence type="ECO:0000256" key="1">
    <source>
        <dbReference type="SAM" id="Phobius"/>
    </source>
</evidence>
<dbReference type="EMBL" id="GL883024">
    <property type="protein sequence ID" value="EGG16329.1"/>
    <property type="molecule type" value="Genomic_DNA"/>
</dbReference>
<dbReference type="Proteomes" id="UP000007797">
    <property type="component" value="Unassembled WGS sequence"/>
</dbReference>
<gene>
    <name evidence="3" type="ORF">DFA_09359</name>
</gene>
<dbReference type="GeneID" id="14868417"/>
<keyword evidence="1" id="KW-0472">Membrane</keyword>
<dbReference type="KEGG" id="dfa:DFA_09359"/>
<feature type="transmembrane region" description="Helical" evidence="1">
    <location>
        <begin position="559"/>
        <end position="584"/>
    </location>
</feature>
<accession>F4Q7E7</accession>
<feature type="signal peptide" evidence="2">
    <location>
        <begin position="1"/>
        <end position="20"/>
    </location>
</feature>
<name>F4Q7E7_CACFS</name>
<dbReference type="RefSeq" id="XP_004354713.1">
    <property type="nucleotide sequence ID" value="XM_004354661.1"/>
</dbReference>
<protein>
    <submittedName>
        <fullName evidence="3">Uncharacterized protein</fullName>
    </submittedName>
</protein>
<evidence type="ECO:0000313" key="3">
    <source>
        <dbReference type="EMBL" id="EGG16329.1"/>
    </source>
</evidence>
<keyword evidence="4" id="KW-1185">Reference proteome</keyword>
<keyword evidence="2" id="KW-0732">Signal</keyword>
<feature type="chain" id="PRO_5003316173" evidence="2">
    <location>
        <begin position="21"/>
        <end position="590"/>
    </location>
</feature>
<reference evidence="4" key="1">
    <citation type="journal article" date="2011" name="Genome Res.">
        <title>Phylogeny-wide analysis of social amoeba genomes highlights ancient origins for complex intercellular communication.</title>
        <authorList>
            <person name="Heidel A.J."/>
            <person name="Lawal H.M."/>
            <person name="Felder M."/>
            <person name="Schilde C."/>
            <person name="Helps N.R."/>
            <person name="Tunggal B."/>
            <person name="Rivero F."/>
            <person name="John U."/>
            <person name="Schleicher M."/>
            <person name="Eichinger L."/>
            <person name="Platzer M."/>
            <person name="Noegel A.A."/>
            <person name="Schaap P."/>
            <person name="Gloeckner G."/>
        </authorList>
    </citation>
    <scope>NUCLEOTIDE SEQUENCE [LARGE SCALE GENOMIC DNA]</scope>
    <source>
        <strain evidence="4">SH3</strain>
    </source>
</reference>
<keyword evidence="1" id="KW-1133">Transmembrane helix</keyword>